<feature type="signal peptide" evidence="1">
    <location>
        <begin position="1"/>
        <end position="19"/>
    </location>
</feature>
<sequence>MQFTNALAVAATLASAVSGATIPSHINERDTANGTVPPFFKLQVVAITTPIHLKAFQAAHSSIWVGLDKQNATCNNTPDVPTENEATFYLDPQDGGLYLYGASATPQQTYADRSGWGQGRFAYTTGAQPAPRNAERSGWVIDGAGYLTLNGSSFLACPNTVDGSYVIWVNAGDATPGDSANCSAIAALTKAIPKPLGCQYTPN</sequence>
<comment type="caution">
    <text evidence="2">The sequence shown here is derived from an EMBL/GenBank/DDBJ whole genome shotgun (WGS) entry which is preliminary data.</text>
</comment>
<keyword evidence="3" id="KW-1185">Reference proteome</keyword>
<keyword evidence="1" id="KW-0732">Signal</keyword>
<protein>
    <submittedName>
        <fullName evidence="2">Cell wall protein PhiA</fullName>
    </submittedName>
</protein>
<proteinExistence type="predicted"/>
<evidence type="ECO:0000256" key="1">
    <source>
        <dbReference type="SAM" id="SignalP"/>
    </source>
</evidence>
<evidence type="ECO:0000313" key="2">
    <source>
        <dbReference type="EMBL" id="KAK2025734.1"/>
    </source>
</evidence>
<reference evidence="2" key="1">
    <citation type="submission" date="2021-06" db="EMBL/GenBank/DDBJ databases">
        <title>Comparative genomics, transcriptomics and evolutionary studies reveal genomic signatures of adaptation to plant cell wall in hemibiotrophic fungi.</title>
        <authorList>
            <consortium name="DOE Joint Genome Institute"/>
            <person name="Baroncelli R."/>
            <person name="Diaz J.F."/>
            <person name="Benocci T."/>
            <person name="Peng M."/>
            <person name="Battaglia E."/>
            <person name="Haridas S."/>
            <person name="Andreopoulos W."/>
            <person name="Labutti K."/>
            <person name="Pangilinan J."/>
            <person name="Floch G.L."/>
            <person name="Makela M.R."/>
            <person name="Henrissat B."/>
            <person name="Grigoriev I.V."/>
            <person name="Crouch J.A."/>
            <person name="De Vries R.P."/>
            <person name="Sukno S.A."/>
            <person name="Thon M.R."/>
        </authorList>
    </citation>
    <scope>NUCLEOTIDE SEQUENCE</scope>
    <source>
        <strain evidence="2">MAFF235873</strain>
    </source>
</reference>
<gene>
    <name evidence="2" type="ORF">LX32DRAFT_642457</name>
</gene>
<feature type="chain" id="PRO_5041946212" evidence="1">
    <location>
        <begin position="20"/>
        <end position="203"/>
    </location>
</feature>
<dbReference type="EMBL" id="MU842930">
    <property type="protein sequence ID" value="KAK2025734.1"/>
    <property type="molecule type" value="Genomic_DNA"/>
</dbReference>
<evidence type="ECO:0000313" key="3">
    <source>
        <dbReference type="Proteomes" id="UP001232148"/>
    </source>
</evidence>
<name>A0AAD9HCU1_9PEZI</name>
<dbReference type="Proteomes" id="UP001232148">
    <property type="component" value="Unassembled WGS sequence"/>
</dbReference>
<dbReference type="AlphaFoldDB" id="A0AAD9HCU1"/>
<organism evidence="2 3">
    <name type="scientific">Colletotrichum zoysiae</name>
    <dbReference type="NCBI Taxonomy" id="1216348"/>
    <lineage>
        <taxon>Eukaryota</taxon>
        <taxon>Fungi</taxon>
        <taxon>Dikarya</taxon>
        <taxon>Ascomycota</taxon>
        <taxon>Pezizomycotina</taxon>
        <taxon>Sordariomycetes</taxon>
        <taxon>Hypocreomycetidae</taxon>
        <taxon>Glomerellales</taxon>
        <taxon>Glomerellaceae</taxon>
        <taxon>Colletotrichum</taxon>
        <taxon>Colletotrichum graminicola species complex</taxon>
    </lineage>
</organism>
<accession>A0AAD9HCU1</accession>